<evidence type="ECO:0000256" key="1">
    <source>
        <dbReference type="SAM" id="Coils"/>
    </source>
</evidence>
<feature type="domain" description="DUF6799" evidence="3">
    <location>
        <begin position="44"/>
        <end position="103"/>
    </location>
</feature>
<dbReference type="EMBL" id="JAGETX010000008">
    <property type="protein sequence ID" value="MBO3271980.1"/>
    <property type="molecule type" value="Genomic_DNA"/>
</dbReference>
<proteinExistence type="predicted"/>
<organism evidence="4 5">
    <name type="scientific">Hymenobacter defluvii</name>
    <dbReference type="NCBI Taxonomy" id="2054411"/>
    <lineage>
        <taxon>Bacteria</taxon>
        <taxon>Pseudomonadati</taxon>
        <taxon>Bacteroidota</taxon>
        <taxon>Cytophagia</taxon>
        <taxon>Cytophagales</taxon>
        <taxon>Hymenobacteraceae</taxon>
        <taxon>Hymenobacter</taxon>
    </lineage>
</organism>
<evidence type="ECO:0000313" key="5">
    <source>
        <dbReference type="Proteomes" id="UP000670527"/>
    </source>
</evidence>
<evidence type="ECO:0000256" key="2">
    <source>
        <dbReference type="SAM" id="SignalP"/>
    </source>
</evidence>
<keyword evidence="5" id="KW-1185">Reference proteome</keyword>
<dbReference type="Proteomes" id="UP000670527">
    <property type="component" value="Unassembled WGS sequence"/>
</dbReference>
<gene>
    <name evidence="4" type="ORF">J4D97_15075</name>
</gene>
<feature type="chain" id="PRO_5047526456" description="DUF6799 domain-containing protein" evidence="2">
    <location>
        <begin position="23"/>
        <end position="197"/>
    </location>
</feature>
<sequence length="197" mass="21802">MRTFFILLLTGSLLTAVSPASAQEKTAVRVRPIGAVDYGTGAQFLFRNGEVVLHQDNNYQPLTKNIRLASGTKINYKSGIVELPSGKLTTLHEGDYVNSAGSIVFATPSSAAAARHDTIGANAARFEQYVERGKVVPLSDLQAQLNRQSQQLKLMEQKVRLLNQKIDLLSRQSTPPDTRQLDQQLRELDQQLQQLTK</sequence>
<reference evidence="4 5" key="1">
    <citation type="submission" date="2021-03" db="EMBL/GenBank/DDBJ databases">
        <authorList>
            <person name="Kim M.K."/>
        </authorList>
    </citation>
    <scope>NUCLEOTIDE SEQUENCE [LARGE SCALE GENOMIC DNA]</scope>
    <source>
        <strain evidence="4 5">BT507</strain>
    </source>
</reference>
<accession>A0ABS3TGX8</accession>
<feature type="coiled-coil region" evidence="1">
    <location>
        <begin position="138"/>
        <end position="172"/>
    </location>
</feature>
<feature type="signal peptide" evidence="2">
    <location>
        <begin position="1"/>
        <end position="22"/>
    </location>
</feature>
<keyword evidence="2" id="KW-0732">Signal</keyword>
<evidence type="ECO:0000313" key="4">
    <source>
        <dbReference type="EMBL" id="MBO3271980.1"/>
    </source>
</evidence>
<keyword evidence="1" id="KW-0175">Coiled coil</keyword>
<dbReference type="Pfam" id="PF20606">
    <property type="entry name" value="DUF6799"/>
    <property type="match status" value="1"/>
</dbReference>
<name>A0ABS3TGX8_9BACT</name>
<dbReference type="RefSeq" id="WP_208308254.1">
    <property type="nucleotide sequence ID" value="NZ_JAGETX010000008.1"/>
</dbReference>
<comment type="caution">
    <text evidence="4">The sequence shown here is derived from an EMBL/GenBank/DDBJ whole genome shotgun (WGS) entry which is preliminary data.</text>
</comment>
<protein>
    <recommendedName>
        <fullName evidence="3">DUF6799 domain-containing protein</fullName>
    </recommendedName>
</protein>
<dbReference type="InterPro" id="IPR046478">
    <property type="entry name" value="DUF6799"/>
</dbReference>
<evidence type="ECO:0000259" key="3">
    <source>
        <dbReference type="Pfam" id="PF20606"/>
    </source>
</evidence>